<feature type="compositionally biased region" description="Low complexity" evidence="1">
    <location>
        <begin position="60"/>
        <end position="74"/>
    </location>
</feature>
<dbReference type="Proteomes" id="UP000839575">
    <property type="component" value="Unassembled WGS sequence"/>
</dbReference>
<dbReference type="Gene3D" id="3.40.30.10">
    <property type="entry name" value="Glutaredoxin"/>
    <property type="match status" value="1"/>
</dbReference>
<reference evidence="2" key="2">
    <citation type="submission" date="2018-07" db="EMBL/GenBank/DDBJ databases">
        <authorList>
            <consortium name="GenomeTrakr network: Whole genome sequencing for foodborne pathogen traceback"/>
        </authorList>
    </citation>
    <scope>NUCLEOTIDE SEQUENCE [LARGE SCALE GENOMIC DNA]</scope>
    <source>
        <strain evidence="2">CFSAN002851</strain>
    </source>
</reference>
<evidence type="ECO:0000313" key="3">
    <source>
        <dbReference type="EMBL" id="MLU99499.1"/>
    </source>
</evidence>
<dbReference type="Proteomes" id="UP000885374">
    <property type="component" value="Unassembled WGS sequence"/>
</dbReference>
<feature type="region of interest" description="Disordered" evidence="1">
    <location>
        <begin position="1"/>
        <end position="29"/>
    </location>
</feature>
<reference evidence="3" key="1">
    <citation type="submission" date="2018-07" db="EMBL/GenBank/DDBJ databases">
        <authorList>
            <person name="Ashton P.M."/>
            <person name="Dallman T."/>
            <person name="Nair S."/>
            <person name="De Pinna E."/>
            <person name="Peters T."/>
            <person name="Grant K."/>
        </authorList>
    </citation>
    <scope>NUCLEOTIDE SEQUENCE [LARGE SCALE GENOMIC DNA]</scope>
    <source>
        <strain evidence="3">157339</strain>
    </source>
</reference>
<feature type="compositionally biased region" description="Polar residues" evidence="1">
    <location>
        <begin position="75"/>
        <end position="84"/>
    </location>
</feature>
<gene>
    <name evidence="3" type="ORF">DRU74_22735</name>
    <name evidence="2" type="ORF">S301_07205</name>
</gene>
<proteinExistence type="predicted"/>
<organism evidence="3">
    <name type="scientific">Salmonella enterica I</name>
    <dbReference type="NCBI Taxonomy" id="59201"/>
    <lineage>
        <taxon>Bacteria</taxon>
        <taxon>Pseudomonadati</taxon>
        <taxon>Pseudomonadota</taxon>
        <taxon>Gammaproteobacteria</taxon>
        <taxon>Enterobacterales</taxon>
        <taxon>Enterobacteriaceae</taxon>
        <taxon>Salmonella</taxon>
    </lineage>
</organism>
<feature type="compositionally biased region" description="Basic and acidic residues" evidence="1">
    <location>
        <begin position="1"/>
        <end position="26"/>
    </location>
</feature>
<feature type="region of interest" description="Disordered" evidence="1">
    <location>
        <begin position="60"/>
        <end position="84"/>
    </location>
</feature>
<dbReference type="EMBL" id="AAGLPX010000010">
    <property type="protein sequence ID" value="EBP3998473.1"/>
    <property type="molecule type" value="Genomic_DNA"/>
</dbReference>
<name>A0A3R0X6N9_SALET</name>
<accession>A0A3R0X6N9</accession>
<evidence type="ECO:0000313" key="2">
    <source>
        <dbReference type="EMBL" id="EBP3998473.1"/>
    </source>
</evidence>
<dbReference type="AlphaFoldDB" id="A0A3R0X6N9"/>
<evidence type="ECO:0000256" key="1">
    <source>
        <dbReference type="SAM" id="MobiDB-lite"/>
    </source>
</evidence>
<accession>A0A5U3EEE9</accession>
<dbReference type="EMBL" id="RVHM01000045">
    <property type="protein sequence ID" value="MLU99499.1"/>
    <property type="molecule type" value="Genomic_DNA"/>
</dbReference>
<protein>
    <submittedName>
        <fullName evidence="3">Uncharacterized protein</fullName>
    </submittedName>
</protein>
<sequence length="84" mass="9180">MMSKDPAKTLHDYESSHWKTRPDKPDSVPADITAALQANLLLMEKPDSNATPAIYYLSPDGQLQQQPGLPPDGDTMNTIMSGKP</sequence>
<comment type="caution">
    <text evidence="3">The sequence shown here is derived from an EMBL/GenBank/DDBJ whole genome shotgun (WGS) entry which is preliminary data.</text>
</comment>